<dbReference type="Gene3D" id="3.60.21.10">
    <property type="match status" value="1"/>
</dbReference>
<dbReference type="SUPFAM" id="SSF55816">
    <property type="entry name" value="5'-nucleotidase (syn. UDP-sugar hydrolase), C-terminal domain"/>
    <property type="match status" value="1"/>
</dbReference>
<dbReference type="Gene3D" id="3.90.780.10">
    <property type="entry name" value="5'-Nucleotidase, C-terminal domain"/>
    <property type="match status" value="2"/>
</dbReference>
<dbReference type="InterPro" id="IPR029052">
    <property type="entry name" value="Metallo-depent_PP-like"/>
</dbReference>
<evidence type="ECO:0000313" key="5">
    <source>
        <dbReference type="Proteomes" id="UP001140560"/>
    </source>
</evidence>
<comment type="caution">
    <text evidence="4">The sequence shown here is derived from an EMBL/GenBank/DDBJ whole genome shotgun (WGS) entry which is preliminary data.</text>
</comment>
<dbReference type="Pfam" id="PF21953">
    <property type="entry name" value="NadN_nucleosid_C"/>
    <property type="match status" value="1"/>
</dbReference>
<proteinExistence type="predicted"/>
<organism evidence="4 5">
    <name type="scientific">Neocucurbitaria cava</name>
    <dbReference type="NCBI Taxonomy" id="798079"/>
    <lineage>
        <taxon>Eukaryota</taxon>
        <taxon>Fungi</taxon>
        <taxon>Dikarya</taxon>
        <taxon>Ascomycota</taxon>
        <taxon>Pezizomycotina</taxon>
        <taxon>Dothideomycetes</taxon>
        <taxon>Pleosporomycetidae</taxon>
        <taxon>Pleosporales</taxon>
        <taxon>Pleosporineae</taxon>
        <taxon>Cucurbitariaceae</taxon>
        <taxon>Neocucurbitaria</taxon>
    </lineage>
</organism>
<dbReference type="InterPro" id="IPR014485">
    <property type="entry name" value="Pesterase_C1039"/>
</dbReference>
<dbReference type="PANTHER" id="PTHR11575">
    <property type="entry name" value="5'-NUCLEOTIDASE-RELATED"/>
    <property type="match status" value="1"/>
</dbReference>
<feature type="domain" description="Calcineurin-like phosphoesterase" evidence="2">
    <location>
        <begin position="63"/>
        <end position="291"/>
    </location>
</feature>
<reference evidence="4" key="1">
    <citation type="submission" date="2022-10" db="EMBL/GenBank/DDBJ databases">
        <title>Tapping the CABI collections for fungal endophytes: first genome assemblies for Collariella, Neodidymelliopsis, Ascochyta clinopodiicola, Didymella pomorum, Didymosphaeria variabile, Neocosmospora piperis and Neocucurbitaria cava.</title>
        <authorList>
            <person name="Hill R."/>
        </authorList>
    </citation>
    <scope>NUCLEOTIDE SEQUENCE</scope>
    <source>
        <strain evidence="4">IMI 356814</strain>
    </source>
</reference>
<dbReference type="AlphaFoldDB" id="A0A9W8YDV0"/>
<dbReference type="SUPFAM" id="SSF56300">
    <property type="entry name" value="Metallo-dependent phosphatases"/>
    <property type="match status" value="1"/>
</dbReference>
<evidence type="ECO:0000259" key="3">
    <source>
        <dbReference type="Pfam" id="PF21953"/>
    </source>
</evidence>
<feature type="domain" description="Putative 5'-nucleotidase C-terminal" evidence="3">
    <location>
        <begin position="357"/>
        <end position="564"/>
    </location>
</feature>
<accession>A0A9W8YDV0</accession>
<dbReference type="InterPro" id="IPR006179">
    <property type="entry name" value="5_nucleotidase/apyrase"/>
</dbReference>
<evidence type="ECO:0000256" key="1">
    <source>
        <dbReference type="SAM" id="SignalP"/>
    </source>
</evidence>
<dbReference type="GO" id="GO:0005829">
    <property type="term" value="C:cytosol"/>
    <property type="evidence" value="ECO:0007669"/>
    <property type="project" value="TreeGrafter"/>
</dbReference>
<dbReference type="InterPro" id="IPR036907">
    <property type="entry name" value="5'-Nucleotdase_C_sf"/>
</dbReference>
<feature type="signal peptide" evidence="1">
    <location>
        <begin position="1"/>
        <end position="18"/>
    </location>
</feature>
<keyword evidence="5" id="KW-1185">Reference proteome</keyword>
<dbReference type="GO" id="GO:0009166">
    <property type="term" value="P:nucleotide catabolic process"/>
    <property type="evidence" value="ECO:0007669"/>
    <property type="project" value="InterPro"/>
</dbReference>
<dbReference type="PIRSF" id="PIRSF017316">
    <property type="entry name" value="Pesterase_C1039"/>
    <property type="match status" value="1"/>
</dbReference>
<protein>
    <recommendedName>
        <fullName evidence="6">Calcineurin-like phosphoesterase domain-containing protein</fullName>
    </recommendedName>
</protein>
<dbReference type="OrthoDB" id="7722975at2759"/>
<sequence>MRLLTFGAIAATIATGSACEGDHSCYGPLKDDVVLTRNVRRMQPDAQNATTSPKGPLEWGQINFLHTTDTHGWLEGHIKEQNYGADWGDYVSFTKHMKQKAKKLGVDLLLIDTGDLHDGAGLSDATTPNGNISNAIFENVDYDLLTIGNHELYVTEIAYETFSNFSKVYGNKYLTSNVQIKNPVSQQFEYIGAKYRYFTTEQGLRIMAFGVLFDFTGNSNVSKVIKASDMVQQSWFNEAVNFTKPVDLFLLIGHNPVRPTVSSSTMGTVFKAIRSVKPDVPIQVFGGHTHIRDFVVYDNKATGLESDWNRPTFSYHAEGSQPYTSFDTSKGVQITKDITTDRYKLNLTSLYGCAPETYCQFCKPFLAEGNIFKLLQTALATVVVNETRKDTARLIIINTGSVRFDLAKGPFTYDDSFIVSPFDDAFQFIPDVPYEQASKVLGILNAGAFQKKRRDLSTADFGFSNILADRDTCIDPPLTHDYAGVTRRSHQAGRLIRRQSTSATTPGYTTTDDFGTDGDDTIHSKIPNYNQPNDLQANASFPVDGSDPTTVDLVFLDFIASYIVNALNTPDVGGSYALSDVSYYMDKSFTTNSYLPAYAKIAWQDGVPNCPVGAGIGSS</sequence>
<dbReference type="InterPro" id="IPR053828">
    <property type="entry name" value="Nucleosidase_C"/>
</dbReference>
<dbReference type="PROSITE" id="PS51257">
    <property type="entry name" value="PROKAR_LIPOPROTEIN"/>
    <property type="match status" value="1"/>
</dbReference>
<evidence type="ECO:0000259" key="2">
    <source>
        <dbReference type="Pfam" id="PF00149"/>
    </source>
</evidence>
<evidence type="ECO:0000313" key="4">
    <source>
        <dbReference type="EMBL" id="KAJ4374926.1"/>
    </source>
</evidence>
<gene>
    <name evidence="4" type="ORF">N0V83_002004</name>
</gene>
<keyword evidence="1" id="KW-0732">Signal</keyword>
<dbReference type="Pfam" id="PF00149">
    <property type="entry name" value="Metallophos"/>
    <property type="match status" value="1"/>
</dbReference>
<feature type="chain" id="PRO_5040963512" description="Calcineurin-like phosphoesterase domain-containing protein" evidence="1">
    <location>
        <begin position="19"/>
        <end position="619"/>
    </location>
</feature>
<dbReference type="Proteomes" id="UP001140560">
    <property type="component" value="Unassembled WGS sequence"/>
</dbReference>
<name>A0A9W8YDV0_9PLEO</name>
<dbReference type="PANTHER" id="PTHR11575:SF22">
    <property type="entry name" value="ADL392WP"/>
    <property type="match status" value="1"/>
</dbReference>
<evidence type="ECO:0008006" key="6">
    <source>
        <dbReference type="Google" id="ProtNLM"/>
    </source>
</evidence>
<dbReference type="InterPro" id="IPR004843">
    <property type="entry name" value="Calcineurin-like_PHP"/>
</dbReference>
<dbReference type="GO" id="GO:0016787">
    <property type="term" value="F:hydrolase activity"/>
    <property type="evidence" value="ECO:0007669"/>
    <property type="project" value="InterPro"/>
</dbReference>
<dbReference type="EMBL" id="JAPEUY010000003">
    <property type="protein sequence ID" value="KAJ4374926.1"/>
    <property type="molecule type" value="Genomic_DNA"/>
</dbReference>